<sequence>MTIKSCLKCRFKKNFFKCCNKCKLKHFKLNYGKSPSGNNEIDKIFRDNYCESNSSKELIEWIPYNEFKNIACIGIEKVPSKYYIARYRKVNITVILMKFENLGRSQAPPSMG</sequence>
<accession>A0A2Z6RW27</accession>
<organism evidence="1 2">
    <name type="scientific">Rhizophagus clarus</name>
    <dbReference type="NCBI Taxonomy" id="94130"/>
    <lineage>
        <taxon>Eukaryota</taxon>
        <taxon>Fungi</taxon>
        <taxon>Fungi incertae sedis</taxon>
        <taxon>Mucoromycota</taxon>
        <taxon>Glomeromycotina</taxon>
        <taxon>Glomeromycetes</taxon>
        <taxon>Glomerales</taxon>
        <taxon>Glomeraceae</taxon>
        <taxon>Rhizophagus</taxon>
    </lineage>
</organism>
<dbReference type="Proteomes" id="UP000247702">
    <property type="component" value="Unassembled WGS sequence"/>
</dbReference>
<name>A0A2Z6RW27_9GLOM</name>
<dbReference type="AlphaFoldDB" id="A0A2Z6RW27"/>
<gene>
    <name evidence="1" type="ORF">RclHR1_04680006</name>
</gene>
<protein>
    <submittedName>
        <fullName evidence="1">Uncharacterized protein</fullName>
    </submittedName>
</protein>
<comment type="caution">
    <text evidence="1">The sequence shown here is derived from an EMBL/GenBank/DDBJ whole genome shotgun (WGS) entry which is preliminary data.</text>
</comment>
<proteinExistence type="predicted"/>
<reference evidence="1 2" key="1">
    <citation type="submission" date="2017-11" db="EMBL/GenBank/DDBJ databases">
        <title>The genome of Rhizophagus clarus HR1 reveals common genetic basis of auxotrophy among arbuscular mycorrhizal fungi.</title>
        <authorList>
            <person name="Kobayashi Y."/>
        </authorList>
    </citation>
    <scope>NUCLEOTIDE SEQUENCE [LARGE SCALE GENOMIC DNA]</scope>
    <source>
        <strain evidence="1 2">HR1</strain>
    </source>
</reference>
<keyword evidence="2" id="KW-1185">Reference proteome</keyword>
<evidence type="ECO:0000313" key="1">
    <source>
        <dbReference type="EMBL" id="GBC02545.1"/>
    </source>
</evidence>
<evidence type="ECO:0000313" key="2">
    <source>
        <dbReference type="Proteomes" id="UP000247702"/>
    </source>
</evidence>
<dbReference type="EMBL" id="BEXD01003835">
    <property type="protein sequence ID" value="GBC02545.1"/>
    <property type="molecule type" value="Genomic_DNA"/>
</dbReference>